<gene>
    <name evidence="13" type="primary">CD80</name>
</gene>
<evidence type="ECO:0000256" key="6">
    <source>
        <dbReference type="ARBA" id="ARBA00023136"/>
    </source>
</evidence>
<dbReference type="Gene3D" id="2.60.40.10">
    <property type="entry name" value="Immunoglobulins"/>
    <property type="match status" value="2"/>
</dbReference>
<keyword evidence="6 11" id="KW-0472">Membrane</keyword>
<feature type="domain" description="Ig-like" evidence="12">
    <location>
        <begin position="151"/>
        <end position="239"/>
    </location>
</feature>
<evidence type="ECO:0000313" key="13">
    <source>
        <dbReference type="Ensembl" id="ENSCABP00000008282.1"/>
    </source>
</evidence>
<evidence type="ECO:0000256" key="11">
    <source>
        <dbReference type="SAM" id="Phobius"/>
    </source>
</evidence>
<evidence type="ECO:0000256" key="2">
    <source>
        <dbReference type="ARBA" id="ARBA00022475"/>
    </source>
</evidence>
<keyword evidence="10" id="KW-0393">Immunoglobulin domain</keyword>
<dbReference type="Ensembl" id="ENSCABT00000009081.1">
    <property type="protein sequence ID" value="ENSCABP00000008282.1"/>
    <property type="gene ID" value="ENSCABG00000006251.1"/>
</dbReference>
<dbReference type="InterPro" id="IPR013783">
    <property type="entry name" value="Ig-like_fold"/>
</dbReference>
<dbReference type="GO" id="GO:0009897">
    <property type="term" value="C:external side of plasma membrane"/>
    <property type="evidence" value="ECO:0007669"/>
    <property type="project" value="TreeGrafter"/>
</dbReference>
<keyword evidence="4" id="KW-0732">Signal</keyword>
<dbReference type="GO" id="GO:0042130">
    <property type="term" value="P:negative regulation of T cell proliferation"/>
    <property type="evidence" value="ECO:0007669"/>
    <property type="project" value="TreeGrafter"/>
</dbReference>
<dbReference type="PANTHER" id="PTHR25466:SF4">
    <property type="entry name" value="T-LYMPHOCYTE ACTIVATION ANTIGEN CD80"/>
    <property type="match status" value="1"/>
</dbReference>
<dbReference type="Pfam" id="PF08205">
    <property type="entry name" value="C2-set_2"/>
    <property type="match status" value="1"/>
</dbReference>
<reference evidence="13" key="2">
    <citation type="submission" date="2025-09" db="UniProtKB">
        <authorList>
            <consortium name="Ensembl"/>
        </authorList>
    </citation>
    <scope>IDENTIFICATION</scope>
</reference>
<reference evidence="13" key="1">
    <citation type="submission" date="2025-08" db="UniProtKB">
        <authorList>
            <consortium name="Ensembl"/>
        </authorList>
    </citation>
    <scope>IDENTIFICATION</scope>
</reference>
<keyword evidence="7" id="KW-1015">Disulfide bond</keyword>
<sequence>VRLEHHKNTSPRKVPSGRIFQSGQWKAGAFFAQEKKEFKAKLGERALLPCCRELPSPESLYNYRVYWQTIQTEVIQAYSGGKPVPDSVPVNSKYVNRTEMDLQNLTLLISPVELSDNNTYECIVQVLENGAYRRACAKLVALVVVADFSKPVISAEVPKDACGSTEVMVTCSSHGGFAEPRVSGILNNMSVNWQTNLSDSKDSLYNVTAKLQLNLTEEIFLTCTVEYDVYKVSSNYTLSNRVKTSSKREGRGGLGWSGWLRILVVFVVVFVICQTLSRHLRRDLPALRSSPS</sequence>
<evidence type="ECO:0000256" key="5">
    <source>
        <dbReference type="ARBA" id="ARBA00022989"/>
    </source>
</evidence>
<keyword evidence="2" id="KW-1003">Cell membrane</keyword>
<dbReference type="AlphaFoldDB" id="A0A8C0GIR3"/>
<keyword evidence="14" id="KW-1185">Reference proteome</keyword>
<comment type="subcellular location">
    <subcellularLocation>
        <location evidence="1">Cell membrane</location>
        <topology evidence="1">Single-pass type I membrane protein</topology>
    </subcellularLocation>
</comment>
<name>A0A8C0GIR3_CHEAB</name>
<evidence type="ECO:0000256" key="4">
    <source>
        <dbReference type="ARBA" id="ARBA00022729"/>
    </source>
</evidence>
<dbReference type="PANTHER" id="PTHR25466">
    <property type="entry name" value="T-LYMPHOCYTE ACTIVATION ANTIGEN"/>
    <property type="match status" value="1"/>
</dbReference>
<dbReference type="SUPFAM" id="SSF48726">
    <property type="entry name" value="Immunoglobulin"/>
    <property type="match status" value="2"/>
</dbReference>
<feature type="transmembrane region" description="Helical" evidence="11">
    <location>
        <begin position="253"/>
        <end position="273"/>
    </location>
</feature>
<keyword evidence="8" id="KW-0675">Receptor</keyword>
<evidence type="ECO:0000256" key="10">
    <source>
        <dbReference type="ARBA" id="ARBA00023319"/>
    </source>
</evidence>
<dbReference type="PROSITE" id="PS50835">
    <property type="entry name" value="IG_LIKE"/>
    <property type="match status" value="1"/>
</dbReference>
<dbReference type="InterPro" id="IPR051713">
    <property type="entry name" value="T-cell_Activation_Regulation"/>
</dbReference>
<accession>A0A8C0GIR3</accession>
<keyword evidence="3 11" id="KW-0812">Transmembrane</keyword>
<evidence type="ECO:0000313" key="14">
    <source>
        <dbReference type="Proteomes" id="UP000694404"/>
    </source>
</evidence>
<evidence type="ECO:0000259" key="12">
    <source>
        <dbReference type="PROSITE" id="PS50835"/>
    </source>
</evidence>
<keyword evidence="5 11" id="KW-1133">Transmembrane helix</keyword>
<dbReference type="InterPro" id="IPR013106">
    <property type="entry name" value="Ig_V-set"/>
</dbReference>
<evidence type="ECO:0000256" key="1">
    <source>
        <dbReference type="ARBA" id="ARBA00004251"/>
    </source>
</evidence>
<evidence type="ECO:0000256" key="3">
    <source>
        <dbReference type="ARBA" id="ARBA00022692"/>
    </source>
</evidence>
<evidence type="ECO:0000256" key="7">
    <source>
        <dbReference type="ARBA" id="ARBA00023157"/>
    </source>
</evidence>
<dbReference type="Proteomes" id="UP000694404">
    <property type="component" value="Unplaced"/>
</dbReference>
<dbReference type="Pfam" id="PF07686">
    <property type="entry name" value="V-set"/>
    <property type="match status" value="1"/>
</dbReference>
<proteinExistence type="predicted"/>
<dbReference type="GO" id="GO:0071222">
    <property type="term" value="P:cellular response to lipopolysaccharide"/>
    <property type="evidence" value="ECO:0007669"/>
    <property type="project" value="TreeGrafter"/>
</dbReference>
<dbReference type="InterPro" id="IPR036179">
    <property type="entry name" value="Ig-like_dom_sf"/>
</dbReference>
<dbReference type="OMA" id="HMTSVML"/>
<evidence type="ECO:0000256" key="8">
    <source>
        <dbReference type="ARBA" id="ARBA00023170"/>
    </source>
</evidence>
<keyword evidence="9" id="KW-0325">Glycoprotein</keyword>
<dbReference type="GO" id="GO:0031295">
    <property type="term" value="P:T cell costimulation"/>
    <property type="evidence" value="ECO:0007669"/>
    <property type="project" value="TreeGrafter"/>
</dbReference>
<dbReference type="GeneTree" id="ENSGT00940000162632"/>
<dbReference type="InterPro" id="IPR007110">
    <property type="entry name" value="Ig-like_dom"/>
</dbReference>
<dbReference type="InterPro" id="IPR013162">
    <property type="entry name" value="CD80_C2-set"/>
</dbReference>
<organism evidence="13 14">
    <name type="scientific">Chelonoidis abingdonii</name>
    <name type="common">Abingdon island giant tortoise</name>
    <name type="synonym">Testudo abingdonii</name>
    <dbReference type="NCBI Taxonomy" id="106734"/>
    <lineage>
        <taxon>Eukaryota</taxon>
        <taxon>Metazoa</taxon>
        <taxon>Chordata</taxon>
        <taxon>Craniata</taxon>
        <taxon>Vertebrata</taxon>
        <taxon>Euteleostomi</taxon>
        <taxon>Archelosauria</taxon>
        <taxon>Testudinata</taxon>
        <taxon>Testudines</taxon>
        <taxon>Cryptodira</taxon>
        <taxon>Durocryptodira</taxon>
        <taxon>Testudinoidea</taxon>
        <taxon>Testudinidae</taxon>
        <taxon>Chelonoidis</taxon>
    </lineage>
</organism>
<dbReference type="GO" id="GO:0007166">
    <property type="term" value="P:cell surface receptor signaling pathway"/>
    <property type="evidence" value="ECO:0007669"/>
    <property type="project" value="TreeGrafter"/>
</dbReference>
<protein>
    <submittedName>
        <fullName evidence="13">CD80 molecule</fullName>
    </submittedName>
</protein>
<evidence type="ECO:0000256" key="9">
    <source>
        <dbReference type="ARBA" id="ARBA00023180"/>
    </source>
</evidence>
<dbReference type="GO" id="GO:0042102">
    <property type="term" value="P:positive regulation of T cell proliferation"/>
    <property type="evidence" value="ECO:0007669"/>
    <property type="project" value="TreeGrafter"/>
</dbReference>
<dbReference type="GO" id="GO:0006955">
    <property type="term" value="P:immune response"/>
    <property type="evidence" value="ECO:0007669"/>
    <property type="project" value="TreeGrafter"/>
</dbReference>